<organism evidence="2 3">
    <name type="scientific">Paenibacillus roseus</name>
    <dbReference type="NCBI Taxonomy" id="2798579"/>
    <lineage>
        <taxon>Bacteria</taxon>
        <taxon>Bacillati</taxon>
        <taxon>Bacillota</taxon>
        <taxon>Bacilli</taxon>
        <taxon>Bacillales</taxon>
        <taxon>Paenibacillaceae</taxon>
        <taxon>Paenibacillus</taxon>
    </lineage>
</organism>
<dbReference type="InterPro" id="IPR016181">
    <property type="entry name" value="Acyl_CoA_acyltransferase"/>
</dbReference>
<keyword evidence="3" id="KW-1185">Reference proteome</keyword>
<protein>
    <submittedName>
        <fullName evidence="2">GNAT family N-acetyltransferase</fullName>
    </submittedName>
</protein>
<dbReference type="GO" id="GO:0016747">
    <property type="term" value="F:acyltransferase activity, transferring groups other than amino-acyl groups"/>
    <property type="evidence" value="ECO:0007669"/>
    <property type="project" value="InterPro"/>
</dbReference>
<evidence type="ECO:0000313" key="3">
    <source>
        <dbReference type="Proteomes" id="UP000640274"/>
    </source>
</evidence>
<dbReference type="InterPro" id="IPR000182">
    <property type="entry name" value="GNAT_dom"/>
</dbReference>
<gene>
    <name evidence="2" type="ORF">JFN88_12360</name>
</gene>
<dbReference type="Gene3D" id="3.40.630.30">
    <property type="match status" value="1"/>
</dbReference>
<evidence type="ECO:0000313" key="2">
    <source>
        <dbReference type="EMBL" id="MBJ6362059.1"/>
    </source>
</evidence>
<dbReference type="SUPFAM" id="SSF55729">
    <property type="entry name" value="Acyl-CoA N-acyltransferases (Nat)"/>
    <property type="match status" value="1"/>
</dbReference>
<sequence>MKIRLLTSEEWARMRSFILTFMVRFGEKRLTLSAVSALKQLQPQQLETCYEGISPSGSAVAVAIEKGKLTGVAAAIDYGQTACLMAVHPSLRGHGLGSRLLKAIMNHCGRLQGEVALDNPASISACFRSGMKAVALLTGPTGKPTLRFEGTAQPVYCRSVITEGEELRIWQSLSSEL</sequence>
<feature type="domain" description="N-acetyltransferase" evidence="1">
    <location>
        <begin position="1"/>
        <end position="153"/>
    </location>
</feature>
<accession>A0A934J5H1</accession>
<comment type="caution">
    <text evidence="2">The sequence shown here is derived from an EMBL/GenBank/DDBJ whole genome shotgun (WGS) entry which is preliminary data.</text>
</comment>
<dbReference type="RefSeq" id="WP_199019605.1">
    <property type="nucleotide sequence ID" value="NZ_JAELUP010000065.1"/>
</dbReference>
<dbReference type="AlphaFoldDB" id="A0A934J5H1"/>
<proteinExistence type="predicted"/>
<dbReference type="Pfam" id="PF13508">
    <property type="entry name" value="Acetyltransf_7"/>
    <property type="match status" value="1"/>
</dbReference>
<dbReference type="Proteomes" id="UP000640274">
    <property type="component" value="Unassembled WGS sequence"/>
</dbReference>
<name>A0A934J5H1_9BACL</name>
<evidence type="ECO:0000259" key="1">
    <source>
        <dbReference type="PROSITE" id="PS51186"/>
    </source>
</evidence>
<dbReference type="EMBL" id="JAELUP010000065">
    <property type="protein sequence ID" value="MBJ6362059.1"/>
    <property type="molecule type" value="Genomic_DNA"/>
</dbReference>
<dbReference type="PROSITE" id="PS51186">
    <property type="entry name" value="GNAT"/>
    <property type="match status" value="1"/>
</dbReference>
<reference evidence="2" key="1">
    <citation type="submission" date="2020-12" db="EMBL/GenBank/DDBJ databases">
        <authorList>
            <person name="Huq M.A."/>
        </authorList>
    </citation>
    <scope>NUCLEOTIDE SEQUENCE</scope>
    <source>
        <strain evidence="2">MAHUQ-46</strain>
    </source>
</reference>
<dbReference type="CDD" id="cd04301">
    <property type="entry name" value="NAT_SF"/>
    <property type="match status" value="1"/>
</dbReference>